<feature type="domain" description="DUF6265" evidence="1">
    <location>
        <begin position="37"/>
        <end position="145"/>
    </location>
</feature>
<keyword evidence="4" id="KW-1185">Reference proteome</keyword>
<dbReference type="EMBL" id="MAIC01000016">
    <property type="protein sequence ID" value="OPB73733.1"/>
    <property type="molecule type" value="Genomic_DNA"/>
</dbReference>
<name>A0AAJ3TN73_9FLAO</name>
<dbReference type="Proteomes" id="UP000190816">
    <property type="component" value="Unassembled WGS sequence"/>
</dbReference>
<dbReference type="EMBL" id="MBDS01000014">
    <property type="protein sequence ID" value="OPB88760.1"/>
    <property type="molecule type" value="Genomic_DNA"/>
</dbReference>
<sequence>MRKIYFLSIITFAVACNQKVKTDQNKTSVTESKGNFDWLNGNWRRLNDKEGKETFENWKKISSSEYSGIGFTMQKGDTINQEQISLIESNGKWNLFVKAPSDKAPIKFKVAEFSNDKFICVNDSIDFPKRIQYWIEKDKLKAKISNEKTNISFEFEKVK</sequence>
<dbReference type="Pfam" id="PF19780">
    <property type="entry name" value="DUF6265"/>
    <property type="match status" value="1"/>
</dbReference>
<dbReference type="KEGG" id="ego:BBD34_04325"/>
<organism evidence="2 5">
    <name type="scientific">Elizabethkingia ursingii</name>
    <dbReference type="NCBI Taxonomy" id="1756150"/>
    <lineage>
        <taxon>Bacteria</taxon>
        <taxon>Pseudomonadati</taxon>
        <taxon>Bacteroidota</taxon>
        <taxon>Flavobacteriia</taxon>
        <taxon>Flavobacteriales</taxon>
        <taxon>Weeksellaceae</taxon>
        <taxon>Elizabethkingia</taxon>
    </lineage>
</organism>
<evidence type="ECO:0000313" key="2">
    <source>
        <dbReference type="EMBL" id="OPB73733.1"/>
    </source>
</evidence>
<dbReference type="PROSITE" id="PS51257">
    <property type="entry name" value="PROKAR_LIPOPROTEIN"/>
    <property type="match status" value="1"/>
</dbReference>
<dbReference type="InterPro" id="IPR046232">
    <property type="entry name" value="DUF6265"/>
</dbReference>
<evidence type="ECO:0000259" key="1">
    <source>
        <dbReference type="Pfam" id="PF19780"/>
    </source>
</evidence>
<evidence type="ECO:0000313" key="4">
    <source>
        <dbReference type="Proteomes" id="UP000190016"/>
    </source>
</evidence>
<reference evidence="2 5" key="1">
    <citation type="submission" date="2016-06" db="EMBL/GenBank/DDBJ databases">
        <authorList>
            <person name="Nicholson A.C."/>
        </authorList>
    </citation>
    <scope>NUCLEOTIDE SEQUENCE [LARGE SCALE GENOMIC DNA]</scope>
    <source>
        <strain evidence="2 5">G4123</strain>
    </source>
</reference>
<protein>
    <recommendedName>
        <fullName evidence="1">DUF6265 domain-containing protein</fullName>
    </recommendedName>
</protein>
<evidence type="ECO:0000313" key="3">
    <source>
        <dbReference type="EMBL" id="OPB88760.1"/>
    </source>
</evidence>
<accession>A0AAJ3TN73</accession>
<gene>
    <name evidence="2" type="ORF">BAY32_11900</name>
    <name evidence="3" type="ORF">BB021_05115</name>
</gene>
<dbReference type="AlphaFoldDB" id="A0AAJ3TN73"/>
<comment type="caution">
    <text evidence="2">The sequence shown here is derived from an EMBL/GenBank/DDBJ whole genome shotgun (WGS) entry which is preliminary data.</text>
</comment>
<evidence type="ECO:0000313" key="5">
    <source>
        <dbReference type="Proteomes" id="UP000190816"/>
    </source>
</evidence>
<dbReference type="Proteomes" id="UP000190016">
    <property type="component" value="Unassembled WGS sequence"/>
</dbReference>
<reference evidence="3 4" key="2">
    <citation type="submission" date="2016-07" db="EMBL/GenBank/DDBJ databases">
        <title>Revisiting the Taxonomy of the Elizabethkingia Genus based on Whole-Genome Sequencing, Optical Mapping, and MALDI-TOF.</title>
        <authorList>
            <person name="Nicholson A.C."/>
        </authorList>
    </citation>
    <scope>NUCLEOTIDE SEQUENCE [LARGE SCALE GENOMIC DNA]</scope>
    <source>
        <strain evidence="3 4">C1558</strain>
    </source>
</reference>
<proteinExistence type="predicted"/>